<evidence type="ECO:0000313" key="8">
    <source>
        <dbReference type="Proteomes" id="UP000218824"/>
    </source>
</evidence>
<name>A0AAU9ALU6_LYSEN</name>
<gene>
    <name evidence="7" type="ORF">LEN_2797</name>
</gene>
<keyword evidence="2 5" id="KW-0812">Transmembrane</keyword>
<accession>A0AAU9ALU6</accession>
<organism evidence="7 8">
    <name type="scientific">Lysobacter enzymogenes</name>
    <dbReference type="NCBI Taxonomy" id="69"/>
    <lineage>
        <taxon>Bacteria</taxon>
        <taxon>Pseudomonadati</taxon>
        <taxon>Pseudomonadota</taxon>
        <taxon>Gammaproteobacteria</taxon>
        <taxon>Lysobacterales</taxon>
        <taxon>Lysobacteraceae</taxon>
        <taxon>Lysobacter</taxon>
    </lineage>
</organism>
<evidence type="ECO:0000259" key="6">
    <source>
        <dbReference type="PROSITE" id="PS51012"/>
    </source>
</evidence>
<reference evidence="7 8" key="1">
    <citation type="journal article" date="2017" name="DNA Res.">
        <title>Complete genome sequence and expression profile of the commercial lytic enzyme producer Lysobacter enzymogenes M497-1.</title>
        <authorList>
            <person name="Takami H."/>
            <person name="Toyoda A."/>
            <person name="Uchiyama I."/>
            <person name="Itoh T."/>
            <person name="Takaki Y."/>
            <person name="Arai W."/>
            <person name="Nishi S."/>
            <person name="Kawai M."/>
            <person name="Shinya K."/>
            <person name="Ikeda H."/>
        </authorList>
    </citation>
    <scope>NUCLEOTIDE SEQUENCE [LARGE SCALE GENOMIC DNA]</scope>
    <source>
        <strain evidence="7 8">M497-1</strain>
    </source>
</reference>
<evidence type="ECO:0000313" key="7">
    <source>
        <dbReference type="EMBL" id="BAV98284.1"/>
    </source>
</evidence>
<keyword evidence="4 5" id="KW-0472">Membrane</keyword>
<evidence type="ECO:0000256" key="3">
    <source>
        <dbReference type="ARBA" id="ARBA00022989"/>
    </source>
</evidence>
<dbReference type="GO" id="GO:0016020">
    <property type="term" value="C:membrane"/>
    <property type="evidence" value="ECO:0007669"/>
    <property type="project" value="UniProtKB-SubCell"/>
</dbReference>
<dbReference type="InterPro" id="IPR047817">
    <property type="entry name" value="ABC2_TM_bact-type"/>
</dbReference>
<keyword evidence="3 5" id="KW-1133">Transmembrane helix</keyword>
<feature type="transmembrane region" description="Helical" evidence="5">
    <location>
        <begin position="244"/>
        <end position="267"/>
    </location>
</feature>
<feature type="transmembrane region" description="Helical" evidence="5">
    <location>
        <begin position="337"/>
        <end position="355"/>
    </location>
</feature>
<proteinExistence type="predicted"/>
<feature type="domain" description="ABC transmembrane type-2" evidence="6">
    <location>
        <begin position="110"/>
        <end position="352"/>
    </location>
</feature>
<dbReference type="PANTHER" id="PTHR43027">
    <property type="entry name" value="DOXORUBICIN RESISTANCE ABC TRANSPORTER PERMEASE PROTEIN DRRC-RELATED"/>
    <property type="match status" value="1"/>
</dbReference>
<dbReference type="PANTHER" id="PTHR43027:SF1">
    <property type="entry name" value="DOXORUBICIN RESISTANCE ABC TRANSPORTER PERMEASE PROTEIN DRRC-RELATED"/>
    <property type="match status" value="1"/>
</dbReference>
<dbReference type="EMBL" id="AP014940">
    <property type="protein sequence ID" value="BAV98284.1"/>
    <property type="molecule type" value="Genomic_DNA"/>
</dbReference>
<dbReference type="Pfam" id="PF12698">
    <property type="entry name" value="ABC2_membrane_3"/>
    <property type="match status" value="1"/>
</dbReference>
<dbReference type="GeneID" id="83064636"/>
<dbReference type="PROSITE" id="PS51012">
    <property type="entry name" value="ABC_TM2"/>
    <property type="match status" value="1"/>
</dbReference>
<dbReference type="GO" id="GO:0140359">
    <property type="term" value="F:ABC-type transporter activity"/>
    <property type="evidence" value="ECO:0007669"/>
    <property type="project" value="InterPro"/>
</dbReference>
<comment type="subcellular location">
    <subcellularLocation>
        <location evidence="1">Membrane</location>
        <topology evidence="1">Multi-pass membrane protein</topology>
    </subcellularLocation>
</comment>
<evidence type="ECO:0000256" key="4">
    <source>
        <dbReference type="ARBA" id="ARBA00023136"/>
    </source>
</evidence>
<dbReference type="RefSeq" id="WP_096378779.1">
    <property type="nucleotide sequence ID" value="NZ_AP014940.1"/>
</dbReference>
<feature type="transmembrane region" description="Helical" evidence="5">
    <location>
        <begin position="160"/>
        <end position="186"/>
    </location>
</feature>
<feature type="transmembrane region" description="Helical" evidence="5">
    <location>
        <begin position="279"/>
        <end position="301"/>
    </location>
</feature>
<feature type="transmembrane region" description="Helical" evidence="5">
    <location>
        <begin position="207"/>
        <end position="232"/>
    </location>
</feature>
<sequence>MRKAWVFFKLRMMQIKYDKLGLFFSYVFPVLLLLGIGYPVQMASNQRIEVAYLSDGLDAATQHLVDTANRSDLVEFVPFQGDRAQAERALADNEIQYLLERPPAGAPAAAATLALSTNSLKENRVGSLALSSILRGFGGAAPLVDEVVWRTVPVSDRSSYVAVLLPGVIALTLLVIGLGGFGYVLIEEESQGLYKNLKTIDVSPLPFLSGLFMSRLLVAYTVAICMFAIGALVLHTPTDVNWPLLLLATTLGSLLFLTMGLVIFLFSRTVMAFNGIVNVVQLPLIMLGGVFFSVSLFPAWLRPLAEYSPVGAFTSALRDLMFGGVGFARLPELYPEFATMAIWLAALLLVSKWRFRW</sequence>
<dbReference type="InterPro" id="IPR013525">
    <property type="entry name" value="ABC2_TM"/>
</dbReference>
<protein>
    <submittedName>
        <fullName evidence="7">ABC-2 type transporter</fullName>
    </submittedName>
</protein>
<evidence type="ECO:0000256" key="1">
    <source>
        <dbReference type="ARBA" id="ARBA00004141"/>
    </source>
</evidence>
<evidence type="ECO:0000256" key="2">
    <source>
        <dbReference type="ARBA" id="ARBA00022692"/>
    </source>
</evidence>
<feature type="transmembrane region" description="Helical" evidence="5">
    <location>
        <begin position="20"/>
        <end position="40"/>
    </location>
</feature>
<dbReference type="AlphaFoldDB" id="A0AAU9ALU6"/>
<dbReference type="KEGG" id="lem:LEN_2797"/>
<dbReference type="InterPro" id="IPR052902">
    <property type="entry name" value="ABC-2_transporter"/>
</dbReference>
<evidence type="ECO:0000256" key="5">
    <source>
        <dbReference type="SAM" id="Phobius"/>
    </source>
</evidence>
<dbReference type="Proteomes" id="UP000218824">
    <property type="component" value="Chromosome"/>
</dbReference>